<dbReference type="InterPro" id="IPR036259">
    <property type="entry name" value="MFS_trans_sf"/>
</dbReference>
<comment type="subcellular location">
    <subcellularLocation>
        <location evidence="1">Membrane</location>
        <topology evidence="1">Multi-pass membrane protein</topology>
    </subcellularLocation>
</comment>
<dbReference type="SUPFAM" id="SSF103473">
    <property type="entry name" value="MFS general substrate transporter"/>
    <property type="match status" value="1"/>
</dbReference>
<dbReference type="KEGG" id="gtr:GLOTRDRAFT_13228"/>
<reference evidence="6 7" key="1">
    <citation type="journal article" date="2012" name="Science">
        <title>The Paleozoic origin of enzymatic lignin decomposition reconstructed from 31 fungal genomes.</title>
        <authorList>
            <person name="Floudas D."/>
            <person name="Binder M."/>
            <person name="Riley R."/>
            <person name="Barry K."/>
            <person name="Blanchette R.A."/>
            <person name="Henrissat B."/>
            <person name="Martinez A.T."/>
            <person name="Otillar R."/>
            <person name="Spatafora J.W."/>
            <person name="Yadav J.S."/>
            <person name="Aerts A."/>
            <person name="Benoit I."/>
            <person name="Boyd A."/>
            <person name="Carlson A."/>
            <person name="Copeland A."/>
            <person name="Coutinho P.M."/>
            <person name="de Vries R.P."/>
            <person name="Ferreira P."/>
            <person name="Findley K."/>
            <person name="Foster B."/>
            <person name="Gaskell J."/>
            <person name="Glotzer D."/>
            <person name="Gorecki P."/>
            <person name="Heitman J."/>
            <person name="Hesse C."/>
            <person name="Hori C."/>
            <person name="Igarashi K."/>
            <person name="Jurgens J.A."/>
            <person name="Kallen N."/>
            <person name="Kersten P."/>
            <person name="Kohler A."/>
            <person name="Kuees U."/>
            <person name="Kumar T.K.A."/>
            <person name="Kuo A."/>
            <person name="LaButti K."/>
            <person name="Larrondo L.F."/>
            <person name="Lindquist E."/>
            <person name="Ling A."/>
            <person name="Lombard V."/>
            <person name="Lucas S."/>
            <person name="Lundell T."/>
            <person name="Martin R."/>
            <person name="McLaughlin D.J."/>
            <person name="Morgenstern I."/>
            <person name="Morin E."/>
            <person name="Murat C."/>
            <person name="Nagy L.G."/>
            <person name="Nolan M."/>
            <person name="Ohm R.A."/>
            <person name="Patyshakuliyeva A."/>
            <person name="Rokas A."/>
            <person name="Ruiz-Duenas F.J."/>
            <person name="Sabat G."/>
            <person name="Salamov A."/>
            <person name="Samejima M."/>
            <person name="Schmutz J."/>
            <person name="Slot J.C."/>
            <person name="St John F."/>
            <person name="Stenlid J."/>
            <person name="Sun H."/>
            <person name="Sun S."/>
            <person name="Syed K."/>
            <person name="Tsang A."/>
            <person name="Wiebenga A."/>
            <person name="Young D."/>
            <person name="Pisabarro A."/>
            <person name="Eastwood D.C."/>
            <person name="Martin F."/>
            <person name="Cullen D."/>
            <person name="Grigoriev I.V."/>
            <person name="Hibbett D.S."/>
        </authorList>
    </citation>
    <scope>NUCLEOTIDE SEQUENCE [LARGE SCALE GENOMIC DNA]</scope>
    <source>
        <strain evidence="6 7">ATCC 11539</strain>
    </source>
</reference>
<sequence>ILGLSLGITITVSTIIIQMSVRPADLGVATGFQAFSRTLGGLIGLAISTAVLNARVESKLTSAFPDSGVRQQITEAPSDIVPTLTPQLQAVVRQAYNSGYSLVFIIIAAWFSIGIVASFGLKHVMP</sequence>
<protein>
    <recommendedName>
        <fullName evidence="8">MFS general substrate transporter</fullName>
    </recommendedName>
</protein>
<evidence type="ECO:0000256" key="5">
    <source>
        <dbReference type="SAM" id="Phobius"/>
    </source>
</evidence>
<dbReference type="OrthoDB" id="10021397at2759"/>
<evidence type="ECO:0000313" key="7">
    <source>
        <dbReference type="Proteomes" id="UP000030669"/>
    </source>
</evidence>
<feature type="transmembrane region" description="Helical" evidence="5">
    <location>
        <begin position="102"/>
        <end position="121"/>
    </location>
</feature>
<evidence type="ECO:0008006" key="8">
    <source>
        <dbReference type="Google" id="ProtNLM"/>
    </source>
</evidence>
<dbReference type="HOGENOM" id="CLU_150814_0_0_1"/>
<dbReference type="GO" id="GO:0005886">
    <property type="term" value="C:plasma membrane"/>
    <property type="evidence" value="ECO:0007669"/>
    <property type="project" value="TreeGrafter"/>
</dbReference>
<dbReference type="GeneID" id="19302464"/>
<dbReference type="GO" id="GO:0022857">
    <property type="term" value="F:transmembrane transporter activity"/>
    <property type="evidence" value="ECO:0007669"/>
    <property type="project" value="TreeGrafter"/>
</dbReference>
<proteinExistence type="predicted"/>
<accession>S7PZ98</accession>
<dbReference type="AlphaFoldDB" id="S7PZ98"/>
<dbReference type="Proteomes" id="UP000030669">
    <property type="component" value="Unassembled WGS sequence"/>
</dbReference>
<gene>
    <name evidence="6" type="ORF">GLOTRDRAFT_13228</name>
</gene>
<evidence type="ECO:0000256" key="4">
    <source>
        <dbReference type="ARBA" id="ARBA00023136"/>
    </source>
</evidence>
<evidence type="ECO:0000313" key="6">
    <source>
        <dbReference type="EMBL" id="EPQ52808.1"/>
    </source>
</evidence>
<dbReference type="PANTHER" id="PTHR23501:SF43">
    <property type="entry name" value="MULTIDRUG TRANSPORTER, PUTATIVE (AFU_ORTHOLOGUE AFUA_6G03040)-RELATED"/>
    <property type="match status" value="1"/>
</dbReference>
<dbReference type="EMBL" id="KB469307">
    <property type="protein sequence ID" value="EPQ52808.1"/>
    <property type="molecule type" value="Genomic_DNA"/>
</dbReference>
<feature type="non-terminal residue" evidence="6">
    <location>
        <position position="126"/>
    </location>
</feature>
<organism evidence="6 7">
    <name type="scientific">Gloeophyllum trabeum (strain ATCC 11539 / FP-39264 / Madison 617)</name>
    <name type="common">Brown rot fungus</name>
    <dbReference type="NCBI Taxonomy" id="670483"/>
    <lineage>
        <taxon>Eukaryota</taxon>
        <taxon>Fungi</taxon>
        <taxon>Dikarya</taxon>
        <taxon>Basidiomycota</taxon>
        <taxon>Agaricomycotina</taxon>
        <taxon>Agaricomycetes</taxon>
        <taxon>Gloeophyllales</taxon>
        <taxon>Gloeophyllaceae</taxon>
        <taxon>Gloeophyllum</taxon>
    </lineage>
</organism>
<dbReference type="OMA" id="CAERRDL"/>
<evidence type="ECO:0000256" key="3">
    <source>
        <dbReference type="ARBA" id="ARBA00022989"/>
    </source>
</evidence>
<dbReference type="RefSeq" id="XP_007868651.1">
    <property type="nucleotide sequence ID" value="XM_007870460.1"/>
</dbReference>
<keyword evidence="4 5" id="KW-0472">Membrane</keyword>
<keyword evidence="7" id="KW-1185">Reference proteome</keyword>
<name>S7PZ98_GLOTA</name>
<evidence type="ECO:0000256" key="1">
    <source>
        <dbReference type="ARBA" id="ARBA00004141"/>
    </source>
</evidence>
<feature type="non-terminal residue" evidence="6">
    <location>
        <position position="1"/>
    </location>
</feature>
<evidence type="ECO:0000256" key="2">
    <source>
        <dbReference type="ARBA" id="ARBA00022692"/>
    </source>
</evidence>
<keyword evidence="2 5" id="KW-0812">Transmembrane</keyword>
<keyword evidence="3 5" id="KW-1133">Transmembrane helix</keyword>
<dbReference type="PANTHER" id="PTHR23501">
    <property type="entry name" value="MAJOR FACILITATOR SUPERFAMILY"/>
    <property type="match status" value="1"/>
</dbReference>